<proteinExistence type="predicted"/>
<evidence type="ECO:0000313" key="2">
    <source>
        <dbReference type="EMBL" id="QIB66131.1"/>
    </source>
</evidence>
<dbReference type="Proteomes" id="UP000477680">
    <property type="component" value="Chromosome"/>
</dbReference>
<feature type="transmembrane region" description="Helical" evidence="1">
    <location>
        <begin position="45"/>
        <end position="66"/>
    </location>
</feature>
<keyword evidence="1" id="KW-0812">Transmembrane</keyword>
<feature type="transmembrane region" description="Helical" evidence="1">
    <location>
        <begin position="86"/>
        <end position="106"/>
    </location>
</feature>
<dbReference type="KEGG" id="kim:G3T16_12645"/>
<accession>A0A6C0U241</accession>
<reference evidence="2 3" key="1">
    <citation type="submission" date="2020-02" db="EMBL/GenBank/DDBJ databases">
        <title>Genome sequencing for Kineobactrum sp. M2.</title>
        <authorList>
            <person name="Park S.-J."/>
        </authorList>
    </citation>
    <scope>NUCLEOTIDE SEQUENCE [LARGE SCALE GENOMIC DNA]</scope>
    <source>
        <strain evidence="2 3">M2</strain>
    </source>
</reference>
<evidence type="ECO:0008006" key="4">
    <source>
        <dbReference type="Google" id="ProtNLM"/>
    </source>
</evidence>
<keyword evidence="3" id="KW-1185">Reference proteome</keyword>
<protein>
    <recommendedName>
        <fullName evidence="4">Ferric reductase like transmembrane component</fullName>
    </recommendedName>
</protein>
<keyword evidence="1" id="KW-1133">Transmembrane helix</keyword>
<dbReference type="RefSeq" id="WP_163495566.1">
    <property type="nucleotide sequence ID" value="NZ_CP048711.1"/>
</dbReference>
<organism evidence="2 3">
    <name type="scientific">Kineobactrum salinum</name>
    <dbReference type="NCBI Taxonomy" id="2708301"/>
    <lineage>
        <taxon>Bacteria</taxon>
        <taxon>Pseudomonadati</taxon>
        <taxon>Pseudomonadota</taxon>
        <taxon>Gammaproteobacteria</taxon>
        <taxon>Cellvibrionales</taxon>
        <taxon>Halieaceae</taxon>
        <taxon>Kineobactrum</taxon>
    </lineage>
</organism>
<gene>
    <name evidence="2" type="ORF">G3T16_12645</name>
</gene>
<name>A0A6C0U241_9GAMM</name>
<sequence>MRESLLGWHHYRYLKWALALLVISVVLYATQGGSGAAQPANGGTWQGYVLGTVGALLIVWLSALGIRKRSYRSNAGTVQGWASAHVYLGTILLVVATLHCALQFGINVHTLAYVLMCAVIFSGFFGLYAYLHLPGRLAALESGVDQQGRLEELAKVDGRIRDASERCDANLQSLVISALELTRVGGSAWQQLLARDRSRVMIPGADDQKSRAASNTEQEVVLRHLAARIPDARKQSEAEVLNELLALFGRRQVLLHQLRREVQLRGLLKIWLYVHIPLTAGLLVALLVHIVVVFLYW</sequence>
<feature type="transmembrane region" description="Helical" evidence="1">
    <location>
        <begin position="112"/>
        <end position="131"/>
    </location>
</feature>
<keyword evidence="1" id="KW-0472">Membrane</keyword>
<dbReference type="EMBL" id="CP048711">
    <property type="protein sequence ID" value="QIB66131.1"/>
    <property type="molecule type" value="Genomic_DNA"/>
</dbReference>
<feature type="transmembrane region" description="Helical" evidence="1">
    <location>
        <begin position="270"/>
        <end position="296"/>
    </location>
</feature>
<evidence type="ECO:0000256" key="1">
    <source>
        <dbReference type="SAM" id="Phobius"/>
    </source>
</evidence>
<evidence type="ECO:0000313" key="3">
    <source>
        <dbReference type="Proteomes" id="UP000477680"/>
    </source>
</evidence>
<dbReference type="AlphaFoldDB" id="A0A6C0U241"/>